<evidence type="ECO:0000313" key="2">
    <source>
        <dbReference type="Proteomes" id="UP000262073"/>
    </source>
</evidence>
<proteinExistence type="predicted"/>
<sequence length="137" mass="14811">MTGTPQIPAALKKAQKLANLMDTAFRIPVIGYRIGLDGVLGLIPGIGDVITVAIAGRIVYLGKQLGVPASVRKKMIRNVAMDFGLGLIPLAGDLADFFFKANKANVKLMEKWWLDNHAEDVHSASQAQLKQWAANTD</sequence>
<dbReference type="OrthoDB" id="513552at2"/>
<dbReference type="PANTHER" id="PTHR35519:SF2">
    <property type="entry name" value="PH DOMAIN PROTEIN"/>
    <property type="match status" value="1"/>
</dbReference>
<name>A0A346NR53_9ALTE</name>
<dbReference type="RefSeq" id="WP_108566798.1">
    <property type="nucleotide sequence ID" value="NZ_CP031769.1"/>
</dbReference>
<dbReference type="Pfam" id="PF13430">
    <property type="entry name" value="DUF4112"/>
    <property type="match status" value="1"/>
</dbReference>
<gene>
    <name evidence="1" type="ORF">D0Y50_17615</name>
</gene>
<keyword evidence="2" id="KW-1185">Reference proteome</keyword>
<protein>
    <submittedName>
        <fullName evidence="1">DUF4112 domain-containing protein</fullName>
    </submittedName>
</protein>
<dbReference type="EMBL" id="CP031769">
    <property type="protein sequence ID" value="AXR08010.1"/>
    <property type="molecule type" value="Genomic_DNA"/>
</dbReference>
<dbReference type="InterPro" id="IPR025187">
    <property type="entry name" value="DUF4112"/>
</dbReference>
<organism evidence="1 2">
    <name type="scientific">Salinimonas sediminis</name>
    <dbReference type="NCBI Taxonomy" id="2303538"/>
    <lineage>
        <taxon>Bacteria</taxon>
        <taxon>Pseudomonadati</taxon>
        <taxon>Pseudomonadota</taxon>
        <taxon>Gammaproteobacteria</taxon>
        <taxon>Alteromonadales</taxon>
        <taxon>Alteromonadaceae</taxon>
        <taxon>Alteromonas/Salinimonas group</taxon>
        <taxon>Salinimonas</taxon>
    </lineage>
</organism>
<accession>A0A346NR53</accession>
<reference evidence="1 2" key="1">
    <citation type="submission" date="2018-08" db="EMBL/GenBank/DDBJ databases">
        <title>Salinimonas sediminis sp. nov., a piezophilic bacterium isolated from a deep-sea sediment sample from the New Britain Trench.</title>
        <authorList>
            <person name="Cao J."/>
        </authorList>
    </citation>
    <scope>NUCLEOTIDE SEQUENCE [LARGE SCALE GENOMIC DNA]</scope>
    <source>
        <strain evidence="1 2">N102</strain>
    </source>
</reference>
<dbReference type="PANTHER" id="PTHR35519">
    <property type="entry name" value="MEMBRANE PROTEINS"/>
    <property type="match status" value="1"/>
</dbReference>
<dbReference type="Proteomes" id="UP000262073">
    <property type="component" value="Chromosome"/>
</dbReference>
<dbReference type="AlphaFoldDB" id="A0A346NR53"/>
<dbReference type="KEGG" id="salm:D0Y50_17615"/>
<evidence type="ECO:0000313" key="1">
    <source>
        <dbReference type="EMBL" id="AXR08010.1"/>
    </source>
</evidence>